<evidence type="ECO:0000259" key="17">
    <source>
        <dbReference type="Pfam" id="PF07715"/>
    </source>
</evidence>
<keyword evidence="8 13" id="KW-0798">TonB box</keyword>
<evidence type="ECO:0000256" key="5">
    <source>
        <dbReference type="ARBA" id="ARBA00022692"/>
    </source>
</evidence>
<dbReference type="InterPro" id="IPR039426">
    <property type="entry name" value="TonB-dep_rcpt-like"/>
</dbReference>
<comment type="subcellular location">
    <subcellularLocation>
        <location evidence="1 12">Cell outer membrane</location>
        <topology evidence="1 12">Multi-pass membrane protein</topology>
    </subcellularLocation>
</comment>
<sequence>MSTSIRRQVRRSATATSFRLSTCAQLALATMATVNALPVLAQAANGAGANKLDSVTVTASRTPMRLGDVIADLTVITREDIERQGFGDLADLLRNTGCAEMTRNGGPGSTTSLYLRGAETRHTLVLVDGVRIDSQSTGGAPWETIPLAQVERVEVLKGPASALYGSDAIGGVVQIFTRKGGKATQVTLSGGVGNLGTARLGASVSGAAGLFDYALSASGERSDGFNAIANPQSVYYNADKDGWKKHNVNLRVGAQFSPEQRVELMALQSHVDAQYDGYMSTADDHAVQDASAVRLSWASQWTAALQTRVNVSEAKSSYETKPSPYNTTTRLRSAALDGSYRLDEHQQINFLAEVKKDHLDNSGLTQAATVGSAERTQNGLALGYLWTGKGFDAQLQLRHDDDSQFGGVDTGTLGLGYRLTPSWRLVGSVGNAFRAPTLYQSFSDYGPKLSIAGVKPLDPEKGRNAEVGLKYAQADNEFSVTTYRNLIDNLIIFGDAGTCNSAYGCYQNVNRARLQGLSLSGSTLIAGVQLRASLDLQAPKDEDTGNLLARRAREFGSISAQTQWMGFDLGAGVVASGKRYDDMANKKNLGGYALLNLNLGYALSQDLKLQVNLDNALDKQYQTAKDYAQAPRTVFVGLRYSPKL</sequence>
<proteinExistence type="inferred from homology"/>
<evidence type="ECO:0000256" key="10">
    <source>
        <dbReference type="ARBA" id="ARBA00023170"/>
    </source>
</evidence>
<evidence type="ECO:0000256" key="6">
    <source>
        <dbReference type="ARBA" id="ARBA00022729"/>
    </source>
</evidence>
<reference evidence="18 19" key="1">
    <citation type="submission" date="2022-10" db="EMBL/GenBank/DDBJ databases">
        <title>paucibacter sp. hw8 Genome sequencing.</title>
        <authorList>
            <person name="Park S."/>
        </authorList>
    </citation>
    <scope>NUCLEOTIDE SEQUENCE [LARGE SCALE GENOMIC DNA]</scope>
    <source>
        <strain evidence="19">hw8</strain>
    </source>
</reference>
<gene>
    <name evidence="18" type="ORF">PRZ01_11395</name>
</gene>
<evidence type="ECO:0000313" key="19">
    <source>
        <dbReference type="Proteomes" id="UP001219862"/>
    </source>
</evidence>
<dbReference type="InterPro" id="IPR037066">
    <property type="entry name" value="Plug_dom_sf"/>
</dbReference>
<feature type="short sequence motif" description="TonB box" evidence="13">
    <location>
        <begin position="54"/>
        <end position="60"/>
    </location>
</feature>
<dbReference type="PANTHER" id="PTHR30069:SF53">
    <property type="entry name" value="COLICIN I RECEPTOR-RELATED"/>
    <property type="match status" value="1"/>
</dbReference>
<keyword evidence="9 12" id="KW-0472">Membrane</keyword>
<dbReference type="Proteomes" id="UP001219862">
    <property type="component" value="Unassembled WGS sequence"/>
</dbReference>
<comment type="similarity">
    <text evidence="2 12 14">Belongs to the TonB-dependent receptor family.</text>
</comment>
<dbReference type="InterPro" id="IPR000531">
    <property type="entry name" value="Beta-barrel_TonB"/>
</dbReference>
<evidence type="ECO:0000256" key="11">
    <source>
        <dbReference type="ARBA" id="ARBA00023237"/>
    </source>
</evidence>
<evidence type="ECO:0000256" key="8">
    <source>
        <dbReference type="ARBA" id="ARBA00023077"/>
    </source>
</evidence>
<accession>A0ABT5KS97</accession>
<dbReference type="CDD" id="cd01347">
    <property type="entry name" value="ligand_gated_channel"/>
    <property type="match status" value="1"/>
</dbReference>
<dbReference type="RefSeq" id="WP_273596914.1">
    <property type="nucleotide sequence ID" value="NZ_JAQQXS010000009.1"/>
</dbReference>
<evidence type="ECO:0000256" key="3">
    <source>
        <dbReference type="ARBA" id="ARBA00022448"/>
    </source>
</evidence>
<dbReference type="InterPro" id="IPR012910">
    <property type="entry name" value="Plug_dom"/>
</dbReference>
<evidence type="ECO:0000313" key="18">
    <source>
        <dbReference type="EMBL" id="MDC8785799.1"/>
    </source>
</evidence>
<feature type="domain" description="TonB-dependent receptor-like beta-barrel" evidence="16">
    <location>
        <begin position="231"/>
        <end position="615"/>
    </location>
</feature>
<keyword evidence="6 15" id="KW-0732">Signal</keyword>
<keyword evidence="10 18" id="KW-0675">Receptor</keyword>
<dbReference type="SUPFAM" id="SSF56935">
    <property type="entry name" value="Porins"/>
    <property type="match status" value="1"/>
</dbReference>
<feature type="chain" id="PRO_5047137573" evidence="15">
    <location>
        <begin position="44"/>
        <end position="644"/>
    </location>
</feature>
<dbReference type="Gene3D" id="2.40.170.20">
    <property type="entry name" value="TonB-dependent receptor, beta-barrel domain"/>
    <property type="match status" value="1"/>
</dbReference>
<keyword evidence="11 12" id="KW-0998">Cell outer membrane</keyword>
<name>A0ABT5KS97_9BURK</name>
<evidence type="ECO:0000259" key="16">
    <source>
        <dbReference type="Pfam" id="PF00593"/>
    </source>
</evidence>
<dbReference type="Gene3D" id="2.170.130.10">
    <property type="entry name" value="TonB-dependent receptor, plug domain"/>
    <property type="match status" value="1"/>
</dbReference>
<evidence type="ECO:0000256" key="13">
    <source>
        <dbReference type="PROSITE-ProRule" id="PRU10143"/>
    </source>
</evidence>
<dbReference type="Pfam" id="PF07715">
    <property type="entry name" value="Plug"/>
    <property type="match status" value="1"/>
</dbReference>
<dbReference type="PANTHER" id="PTHR30069">
    <property type="entry name" value="TONB-DEPENDENT OUTER MEMBRANE RECEPTOR"/>
    <property type="match status" value="1"/>
</dbReference>
<evidence type="ECO:0000256" key="9">
    <source>
        <dbReference type="ARBA" id="ARBA00023136"/>
    </source>
</evidence>
<evidence type="ECO:0000256" key="2">
    <source>
        <dbReference type="ARBA" id="ARBA00009810"/>
    </source>
</evidence>
<keyword evidence="19" id="KW-1185">Reference proteome</keyword>
<dbReference type="InterPro" id="IPR010916">
    <property type="entry name" value="TonB_box_CS"/>
</dbReference>
<keyword evidence="7" id="KW-0406">Ion transport</keyword>
<evidence type="ECO:0000256" key="1">
    <source>
        <dbReference type="ARBA" id="ARBA00004571"/>
    </source>
</evidence>
<keyword evidence="3 12" id="KW-0813">Transport</keyword>
<dbReference type="Pfam" id="PF00593">
    <property type="entry name" value="TonB_dep_Rec_b-barrel"/>
    <property type="match status" value="1"/>
</dbReference>
<keyword evidence="4 12" id="KW-1134">Transmembrane beta strand</keyword>
<evidence type="ECO:0000256" key="12">
    <source>
        <dbReference type="PROSITE-ProRule" id="PRU01360"/>
    </source>
</evidence>
<evidence type="ECO:0000256" key="7">
    <source>
        <dbReference type="ARBA" id="ARBA00023065"/>
    </source>
</evidence>
<evidence type="ECO:0000256" key="4">
    <source>
        <dbReference type="ARBA" id="ARBA00022452"/>
    </source>
</evidence>
<comment type="caution">
    <text evidence="18">The sequence shown here is derived from an EMBL/GenBank/DDBJ whole genome shotgun (WGS) entry which is preliminary data.</text>
</comment>
<feature type="signal peptide" evidence="15">
    <location>
        <begin position="1"/>
        <end position="43"/>
    </location>
</feature>
<dbReference type="PROSITE" id="PS52016">
    <property type="entry name" value="TONB_DEPENDENT_REC_3"/>
    <property type="match status" value="1"/>
</dbReference>
<evidence type="ECO:0000256" key="14">
    <source>
        <dbReference type="RuleBase" id="RU003357"/>
    </source>
</evidence>
<dbReference type="InterPro" id="IPR036942">
    <property type="entry name" value="Beta-barrel_TonB_sf"/>
</dbReference>
<dbReference type="EMBL" id="JAQQXS010000009">
    <property type="protein sequence ID" value="MDC8785799.1"/>
    <property type="molecule type" value="Genomic_DNA"/>
</dbReference>
<dbReference type="PROSITE" id="PS00430">
    <property type="entry name" value="TONB_DEPENDENT_REC_1"/>
    <property type="match status" value="1"/>
</dbReference>
<keyword evidence="5 12" id="KW-0812">Transmembrane</keyword>
<protein>
    <submittedName>
        <fullName evidence="18">TonB-dependent receptor</fullName>
    </submittedName>
</protein>
<evidence type="ECO:0000256" key="15">
    <source>
        <dbReference type="SAM" id="SignalP"/>
    </source>
</evidence>
<feature type="domain" description="TonB-dependent receptor plug" evidence="17">
    <location>
        <begin position="68"/>
        <end position="172"/>
    </location>
</feature>
<organism evidence="18 19">
    <name type="scientific">Roseateles koreensis</name>
    <dbReference type="NCBI Taxonomy" id="2987526"/>
    <lineage>
        <taxon>Bacteria</taxon>
        <taxon>Pseudomonadati</taxon>
        <taxon>Pseudomonadota</taxon>
        <taxon>Betaproteobacteria</taxon>
        <taxon>Burkholderiales</taxon>
        <taxon>Sphaerotilaceae</taxon>
        <taxon>Roseateles</taxon>
    </lineage>
</organism>